<organism evidence="2 3">
    <name type="scientific">Roseovarius rhodophyticola</name>
    <dbReference type="NCBI Taxonomy" id="3080827"/>
    <lineage>
        <taxon>Bacteria</taxon>
        <taxon>Pseudomonadati</taxon>
        <taxon>Pseudomonadota</taxon>
        <taxon>Alphaproteobacteria</taxon>
        <taxon>Rhodobacterales</taxon>
        <taxon>Roseobacteraceae</taxon>
        <taxon>Roseovarius</taxon>
    </lineage>
</organism>
<dbReference type="InterPro" id="IPR000073">
    <property type="entry name" value="AB_hydrolase_1"/>
</dbReference>
<evidence type="ECO:0000313" key="3">
    <source>
        <dbReference type="Proteomes" id="UP001281305"/>
    </source>
</evidence>
<dbReference type="Gene3D" id="3.40.50.1820">
    <property type="entry name" value="alpha/beta hydrolase"/>
    <property type="match status" value="1"/>
</dbReference>
<dbReference type="EMBL" id="CP146606">
    <property type="protein sequence ID" value="WYK17474.1"/>
    <property type="molecule type" value="Genomic_DNA"/>
</dbReference>
<dbReference type="Proteomes" id="UP001281305">
    <property type="component" value="Chromosome"/>
</dbReference>
<proteinExistence type="predicted"/>
<evidence type="ECO:0000259" key="1">
    <source>
        <dbReference type="Pfam" id="PF12697"/>
    </source>
</evidence>
<dbReference type="Pfam" id="PF12697">
    <property type="entry name" value="Abhydrolase_6"/>
    <property type="match status" value="1"/>
</dbReference>
<keyword evidence="2" id="KW-0378">Hydrolase</keyword>
<dbReference type="PANTHER" id="PTHR43433:SF5">
    <property type="entry name" value="AB HYDROLASE-1 DOMAIN-CONTAINING PROTEIN"/>
    <property type="match status" value="1"/>
</dbReference>
<feature type="domain" description="AB hydrolase-1" evidence="1">
    <location>
        <begin position="24"/>
        <end position="268"/>
    </location>
</feature>
<dbReference type="SUPFAM" id="SSF53474">
    <property type="entry name" value="alpha/beta-Hydrolases"/>
    <property type="match status" value="1"/>
</dbReference>
<reference evidence="2 3" key="1">
    <citation type="submission" date="2024-02" db="EMBL/GenBank/DDBJ databases">
        <title>Roseovarius strain W115 nov., isolated from a marine algae.</title>
        <authorList>
            <person name="Lee M.W."/>
            <person name="Lee J.K."/>
            <person name="Kim J.M."/>
            <person name="Choi D.G."/>
            <person name="Baek J.H."/>
            <person name="Bayburt H."/>
            <person name="Jung J.J."/>
            <person name="Han D.M."/>
            <person name="Jeon C.O."/>
        </authorList>
    </citation>
    <scope>NUCLEOTIDE SEQUENCE [LARGE SCALE GENOMIC DNA]</scope>
    <source>
        <strain evidence="2 3">W115</strain>
    </source>
</reference>
<gene>
    <name evidence="2" type="ORF">RZS32_013795</name>
</gene>
<keyword evidence="3" id="KW-1185">Reference proteome</keyword>
<sequence>MPRFTTSDGLSLYYEDEGQGAPILCLAGLTRNVTDFTYLMPHLTGHRVIRMDYRGRGKSDYADDFMSYSILREGQDAIELMDHLGIDRFTLIGTSRGGLIAMALSVTHPGRMNGVVLNDIGPEVAPIGIERIMDYVGKTPPFSNLDAAAESLHAGHAEGFPDVPLSRWREQAEFMWADAPGGGVALRYDAKLRDAMIGQAGAGEAPDLWQLFDGLKDLPVAAIRGANSDLLSFETFEKMQARHPSLIAVTVPNRGHVPFLDEPEALSAIHQLLDATK</sequence>
<dbReference type="InterPro" id="IPR050471">
    <property type="entry name" value="AB_hydrolase"/>
</dbReference>
<evidence type="ECO:0000313" key="2">
    <source>
        <dbReference type="EMBL" id="WYK17474.1"/>
    </source>
</evidence>
<protein>
    <submittedName>
        <fullName evidence="2">Alpha/beta hydrolase</fullName>
    </submittedName>
</protein>
<dbReference type="RefSeq" id="WP_317057545.1">
    <property type="nucleotide sequence ID" value="NZ_CP146606.1"/>
</dbReference>
<dbReference type="PANTHER" id="PTHR43433">
    <property type="entry name" value="HYDROLASE, ALPHA/BETA FOLD FAMILY PROTEIN"/>
    <property type="match status" value="1"/>
</dbReference>
<name>A0ABZ2TCT9_9RHOB</name>
<dbReference type="InterPro" id="IPR029058">
    <property type="entry name" value="AB_hydrolase_fold"/>
</dbReference>
<accession>A0ABZ2TCT9</accession>
<dbReference type="GO" id="GO:0016787">
    <property type="term" value="F:hydrolase activity"/>
    <property type="evidence" value="ECO:0007669"/>
    <property type="project" value="UniProtKB-KW"/>
</dbReference>
<dbReference type="PRINTS" id="PR00111">
    <property type="entry name" value="ABHYDROLASE"/>
</dbReference>